<dbReference type="AlphaFoldDB" id="A0AAD5MHT1"/>
<dbReference type="SUPFAM" id="SSF46785">
    <property type="entry name" value="Winged helix' DNA-binding domain"/>
    <property type="match status" value="1"/>
</dbReference>
<dbReference type="GO" id="GO:0030261">
    <property type="term" value="P:chromosome condensation"/>
    <property type="evidence" value="ECO:0007669"/>
    <property type="project" value="TreeGrafter"/>
</dbReference>
<evidence type="ECO:0000313" key="8">
    <source>
        <dbReference type="Proteomes" id="UP001196413"/>
    </source>
</evidence>
<protein>
    <recommendedName>
        <fullName evidence="6">H15 domain-containing protein</fullName>
    </recommendedName>
</protein>
<dbReference type="InterPro" id="IPR036388">
    <property type="entry name" value="WH-like_DNA-bd_sf"/>
</dbReference>
<dbReference type="Proteomes" id="UP001196413">
    <property type="component" value="Unassembled WGS sequence"/>
</dbReference>
<keyword evidence="4" id="KW-0238">DNA-binding</keyword>
<dbReference type="Gene3D" id="1.10.10.10">
    <property type="entry name" value="Winged helix-like DNA-binding domain superfamily/Winged helix DNA-binding domain"/>
    <property type="match status" value="1"/>
</dbReference>
<dbReference type="PANTHER" id="PTHR11467:SF36">
    <property type="entry name" value="HISTONE 24-RELATED"/>
    <property type="match status" value="1"/>
</dbReference>
<dbReference type="GO" id="GO:0003690">
    <property type="term" value="F:double-stranded DNA binding"/>
    <property type="evidence" value="ECO:0007669"/>
    <property type="project" value="TreeGrafter"/>
</dbReference>
<dbReference type="GO" id="GO:0045910">
    <property type="term" value="P:negative regulation of DNA recombination"/>
    <property type="evidence" value="ECO:0007669"/>
    <property type="project" value="TreeGrafter"/>
</dbReference>
<dbReference type="PANTHER" id="PTHR11467">
    <property type="entry name" value="HISTONE H1"/>
    <property type="match status" value="1"/>
</dbReference>
<evidence type="ECO:0000256" key="2">
    <source>
        <dbReference type="ARBA" id="ARBA00004286"/>
    </source>
</evidence>
<dbReference type="GO" id="GO:0006334">
    <property type="term" value="P:nucleosome assembly"/>
    <property type="evidence" value="ECO:0007669"/>
    <property type="project" value="InterPro"/>
</dbReference>
<dbReference type="GO" id="GO:0000786">
    <property type="term" value="C:nucleosome"/>
    <property type="evidence" value="ECO:0007669"/>
    <property type="project" value="InterPro"/>
</dbReference>
<keyword evidence="5" id="KW-0539">Nucleus</keyword>
<organism evidence="7 8">
    <name type="scientific">Parelaphostrongylus tenuis</name>
    <name type="common">Meningeal worm</name>
    <dbReference type="NCBI Taxonomy" id="148309"/>
    <lineage>
        <taxon>Eukaryota</taxon>
        <taxon>Metazoa</taxon>
        <taxon>Ecdysozoa</taxon>
        <taxon>Nematoda</taxon>
        <taxon>Chromadorea</taxon>
        <taxon>Rhabditida</taxon>
        <taxon>Rhabditina</taxon>
        <taxon>Rhabditomorpha</taxon>
        <taxon>Strongyloidea</taxon>
        <taxon>Metastrongylidae</taxon>
        <taxon>Parelaphostrongylus</taxon>
    </lineage>
</organism>
<gene>
    <name evidence="7" type="ORF">KIN20_003091</name>
</gene>
<evidence type="ECO:0000256" key="1">
    <source>
        <dbReference type="ARBA" id="ARBA00004123"/>
    </source>
</evidence>
<dbReference type="CDD" id="cd00073">
    <property type="entry name" value="H15"/>
    <property type="match status" value="1"/>
</dbReference>
<dbReference type="GO" id="GO:0005634">
    <property type="term" value="C:nucleus"/>
    <property type="evidence" value="ECO:0007669"/>
    <property type="project" value="UniProtKB-SubCell"/>
</dbReference>
<comment type="subcellular location">
    <subcellularLocation>
        <location evidence="2">Chromosome</location>
    </subcellularLocation>
    <subcellularLocation>
        <location evidence="1">Nucleus</location>
    </subcellularLocation>
</comment>
<evidence type="ECO:0000256" key="3">
    <source>
        <dbReference type="ARBA" id="ARBA00022454"/>
    </source>
</evidence>
<reference evidence="7" key="1">
    <citation type="submission" date="2021-06" db="EMBL/GenBank/DDBJ databases">
        <title>Parelaphostrongylus tenuis whole genome reference sequence.</title>
        <authorList>
            <person name="Garwood T.J."/>
            <person name="Larsen P.A."/>
            <person name="Fountain-Jones N.M."/>
            <person name="Garbe J.R."/>
            <person name="Macchietto M.G."/>
            <person name="Kania S.A."/>
            <person name="Gerhold R.W."/>
            <person name="Richards J.E."/>
            <person name="Wolf T.M."/>
        </authorList>
    </citation>
    <scope>NUCLEOTIDE SEQUENCE</scope>
    <source>
        <strain evidence="7">MNPRO001-30</strain>
        <tissue evidence="7">Meninges</tissue>
    </source>
</reference>
<dbReference type="SMART" id="SM00526">
    <property type="entry name" value="H15"/>
    <property type="match status" value="1"/>
</dbReference>
<evidence type="ECO:0000256" key="5">
    <source>
        <dbReference type="ARBA" id="ARBA00023242"/>
    </source>
</evidence>
<keyword evidence="8" id="KW-1185">Reference proteome</keyword>
<dbReference type="EMBL" id="JAHQIW010000405">
    <property type="protein sequence ID" value="KAJ1347911.1"/>
    <property type="molecule type" value="Genomic_DNA"/>
</dbReference>
<evidence type="ECO:0000313" key="7">
    <source>
        <dbReference type="EMBL" id="KAJ1347911.1"/>
    </source>
</evidence>
<accession>A0AAD5MHT1</accession>
<sequence length="205" mass="22508">MAIMLCLKEVAVNGFSASETGDFDVKDKVYGESSKTFEDEGSRALFGGDNSQVQEQLAGKSQEATKASIERKPRMTPRHPTYGAMIESAIRDLKDRRGASRQAIFKYIVDKYEVPDDVLQINARIRSALRRGLLSGRFMQATGSGAAGRIHLAEMFTCEATLKAVRKLKTKSSRSMPEESAVAIAITEVKKEESPSPLIDCKVEA</sequence>
<name>A0AAD5MHT1_PARTN</name>
<feature type="domain" description="H15" evidence="6">
    <location>
        <begin position="78"/>
        <end position="154"/>
    </location>
</feature>
<evidence type="ECO:0000259" key="6">
    <source>
        <dbReference type="PROSITE" id="PS51504"/>
    </source>
</evidence>
<comment type="caution">
    <text evidence="7">The sequence shown here is derived from an EMBL/GenBank/DDBJ whole genome shotgun (WGS) entry which is preliminary data.</text>
</comment>
<dbReference type="InterPro" id="IPR036390">
    <property type="entry name" value="WH_DNA-bd_sf"/>
</dbReference>
<dbReference type="Pfam" id="PF00538">
    <property type="entry name" value="Linker_histone"/>
    <property type="match status" value="1"/>
</dbReference>
<proteinExistence type="predicted"/>
<dbReference type="InterPro" id="IPR005818">
    <property type="entry name" value="Histone_H1/H5_H15"/>
</dbReference>
<evidence type="ECO:0000256" key="4">
    <source>
        <dbReference type="ARBA" id="ARBA00023125"/>
    </source>
</evidence>
<dbReference type="GO" id="GO:0031492">
    <property type="term" value="F:nucleosomal DNA binding"/>
    <property type="evidence" value="ECO:0007669"/>
    <property type="project" value="TreeGrafter"/>
</dbReference>
<keyword evidence="3" id="KW-0158">Chromosome</keyword>
<dbReference type="FunFam" id="1.10.10.10:FF:000140">
    <property type="entry name" value="Histone H1.0"/>
    <property type="match status" value="1"/>
</dbReference>
<dbReference type="PROSITE" id="PS51504">
    <property type="entry name" value="H15"/>
    <property type="match status" value="1"/>
</dbReference>